<sequence length="640" mass="73144">MSSKGKFEPTSSEINLGFEKGQSLFERKESLEIELQTIINLIDKAEDFDLTYKQSDTPDDFMCSSDVDIKEDILKQVANLAESMCQVEKIKVKKLYAKDRLIQNSGPDWRKGRYMYAISAITAFIHDIDSYISTARSISDKLCCVIAAMNGEKIIAVNKVNLEREDRYVSIEKYKTRVNDESNPRLIAQRSQEWHAVRKEAKVTGSTLYGAIGCDGLAKQKDHFEKNICGIPEKEHSLEVKAAMKWGTDNEINAVSTIVGKILPVFEAGLKFFEEGCVRVNGDKGNVVSPDGSLRRDDTFESTEVVIEIKCPTLHVHTELPSRYYLQCQTELKALDVRRMLYVSWTETDTTIFRMELNDDLLNKALKVAEDVHGSDNPKKPTRLGDAKHLNTDLNTDLKKKSNEVKILGRVSSCQQMSLGENEYCEARFTSVDLISLLRELYQCTNEKYELLREKASEAVVFLLADLDRGWQKNAVRCSPIAWFPKGYSLDCETMRFIAEEVHTRCTQTGINVPCQSFDGQWHPLVVRSLDGQPLTAFQLQKDLWTRVEKMSKSALLVELKSMNKNVIVMHITDQNNRSKQIVATNGGIALPRFRKLIQKKKIQKTMFRVKRRIMDLINWCVKFSQAMSMTKPYWMNLKI</sequence>
<reference evidence="2" key="2">
    <citation type="submission" date="2020-11" db="EMBL/GenBank/DDBJ databases">
        <authorList>
            <person name="McCartney M.A."/>
            <person name="Auch B."/>
            <person name="Kono T."/>
            <person name="Mallez S."/>
            <person name="Becker A."/>
            <person name="Gohl D.M."/>
            <person name="Silverstein K.A.T."/>
            <person name="Koren S."/>
            <person name="Bechman K.B."/>
            <person name="Herman A."/>
            <person name="Abrahante J.E."/>
            <person name="Garbe J."/>
        </authorList>
    </citation>
    <scope>NUCLEOTIDE SEQUENCE</scope>
    <source>
        <strain evidence="2">Duluth1</strain>
        <tissue evidence="2">Whole animal</tissue>
    </source>
</reference>
<evidence type="ECO:0000313" key="2">
    <source>
        <dbReference type="EMBL" id="KAH3875897.1"/>
    </source>
</evidence>
<keyword evidence="3" id="KW-1185">Reference proteome</keyword>
<dbReference type="SUPFAM" id="SSF52980">
    <property type="entry name" value="Restriction endonuclease-like"/>
    <property type="match status" value="1"/>
</dbReference>
<reference evidence="2" key="1">
    <citation type="journal article" date="2019" name="bioRxiv">
        <title>The Genome of the Zebra Mussel, Dreissena polymorpha: A Resource for Invasive Species Research.</title>
        <authorList>
            <person name="McCartney M.A."/>
            <person name="Auch B."/>
            <person name="Kono T."/>
            <person name="Mallez S."/>
            <person name="Zhang Y."/>
            <person name="Obille A."/>
            <person name="Becker A."/>
            <person name="Abrahante J.E."/>
            <person name="Garbe J."/>
            <person name="Badalamenti J.P."/>
            <person name="Herman A."/>
            <person name="Mangelson H."/>
            <person name="Liachko I."/>
            <person name="Sullivan S."/>
            <person name="Sone E.D."/>
            <person name="Koren S."/>
            <person name="Silverstein K.A.T."/>
            <person name="Beckman K.B."/>
            <person name="Gohl D.M."/>
        </authorList>
    </citation>
    <scope>NUCLEOTIDE SEQUENCE</scope>
    <source>
        <strain evidence="2">Duluth1</strain>
        <tissue evidence="2">Whole animal</tissue>
    </source>
</reference>
<dbReference type="PANTHER" id="PTHR46609:SF8">
    <property type="entry name" value="YQAJ VIRAL RECOMBINASE DOMAIN-CONTAINING PROTEIN"/>
    <property type="match status" value="1"/>
</dbReference>
<accession>A0A9D4RRG0</accession>
<dbReference type="GO" id="GO:0006281">
    <property type="term" value="P:DNA repair"/>
    <property type="evidence" value="ECO:0007669"/>
    <property type="project" value="UniProtKB-ARBA"/>
</dbReference>
<proteinExistence type="predicted"/>
<gene>
    <name evidence="2" type="ORF">DPMN_039179</name>
</gene>
<dbReference type="AlphaFoldDB" id="A0A9D4RRG0"/>
<dbReference type="InterPro" id="IPR019080">
    <property type="entry name" value="YqaJ_viral_recombinase"/>
</dbReference>
<evidence type="ECO:0000313" key="3">
    <source>
        <dbReference type="Proteomes" id="UP000828390"/>
    </source>
</evidence>
<dbReference type="Proteomes" id="UP000828390">
    <property type="component" value="Unassembled WGS sequence"/>
</dbReference>
<dbReference type="InterPro" id="IPR011604">
    <property type="entry name" value="PDDEXK-like_dom_sf"/>
</dbReference>
<feature type="domain" description="YqaJ viral recombinase" evidence="1">
    <location>
        <begin position="193"/>
        <end position="332"/>
    </location>
</feature>
<dbReference type="Gene3D" id="3.90.320.10">
    <property type="match status" value="1"/>
</dbReference>
<dbReference type="InterPro" id="IPR051703">
    <property type="entry name" value="NF-kappa-B_Signaling_Reg"/>
</dbReference>
<dbReference type="InterPro" id="IPR011335">
    <property type="entry name" value="Restrct_endonuc-II-like"/>
</dbReference>
<comment type="caution">
    <text evidence="2">The sequence shown here is derived from an EMBL/GenBank/DDBJ whole genome shotgun (WGS) entry which is preliminary data.</text>
</comment>
<protein>
    <recommendedName>
        <fullName evidence="1">YqaJ viral recombinase domain-containing protein</fullName>
    </recommendedName>
</protein>
<organism evidence="2 3">
    <name type="scientific">Dreissena polymorpha</name>
    <name type="common">Zebra mussel</name>
    <name type="synonym">Mytilus polymorpha</name>
    <dbReference type="NCBI Taxonomy" id="45954"/>
    <lineage>
        <taxon>Eukaryota</taxon>
        <taxon>Metazoa</taxon>
        <taxon>Spiralia</taxon>
        <taxon>Lophotrochozoa</taxon>
        <taxon>Mollusca</taxon>
        <taxon>Bivalvia</taxon>
        <taxon>Autobranchia</taxon>
        <taxon>Heteroconchia</taxon>
        <taxon>Euheterodonta</taxon>
        <taxon>Imparidentia</taxon>
        <taxon>Neoheterodontei</taxon>
        <taxon>Myida</taxon>
        <taxon>Dreissenoidea</taxon>
        <taxon>Dreissenidae</taxon>
        <taxon>Dreissena</taxon>
    </lineage>
</organism>
<name>A0A9D4RRG0_DREPO</name>
<dbReference type="EMBL" id="JAIWYP010000002">
    <property type="protein sequence ID" value="KAH3875897.1"/>
    <property type="molecule type" value="Genomic_DNA"/>
</dbReference>
<dbReference type="Pfam" id="PF09588">
    <property type="entry name" value="YqaJ"/>
    <property type="match status" value="1"/>
</dbReference>
<evidence type="ECO:0000259" key="1">
    <source>
        <dbReference type="Pfam" id="PF09588"/>
    </source>
</evidence>
<dbReference type="PANTHER" id="PTHR46609">
    <property type="entry name" value="EXONUCLEASE, PHAGE-TYPE/RECB, C-TERMINAL DOMAIN-CONTAINING PROTEIN"/>
    <property type="match status" value="1"/>
</dbReference>